<evidence type="ECO:0000313" key="3">
    <source>
        <dbReference type="EMBL" id="KAK8862164.1"/>
    </source>
</evidence>
<keyword evidence="4" id="KW-1185">Reference proteome</keyword>
<name>A0ABR2IF45_9PEZI</name>
<dbReference type="Gene3D" id="3.40.50.1820">
    <property type="entry name" value="alpha/beta hydrolase"/>
    <property type="match status" value="1"/>
</dbReference>
<protein>
    <submittedName>
        <fullName evidence="3">Lipase (LipP)</fullName>
    </submittedName>
</protein>
<dbReference type="PANTHER" id="PTHR48081">
    <property type="entry name" value="AB HYDROLASE SUPERFAMILY PROTEIN C4A8.06C"/>
    <property type="match status" value="1"/>
</dbReference>
<feature type="domain" description="Alpha/beta hydrolase fold-3" evidence="2">
    <location>
        <begin position="86"/>
        <end position="300"/>
    </location>
</feature>
<evidence type="ECO:0000256" key="1">
    <source>
        <dbReference type="ARBA" id="ARBA00022801"/>
    </source>
</evidence>
<accession>A0ABR2IF45</accession>
<sequence length="329" mass="35724">MHIHLDNTAGQGPYLDPANQAFADLTATMPGFDQLSPEEVRKAIENLNAHEKLPGVDRNKIQVPVDNAPVTWIYTPTGAKGPLPYIFYLHGGGFMAGSMEAYDGLATELVLSTGYALVFPEYRLSPEAKWPEQQDQCFAVLEWLTKHGACHNLVTDKFAMIGDSAGGILIFDLNVMAQQKCMRVPFNIMLSPMGTLDYVVQKPTLSLWEFWNGPFLSAADMRKFADAYAPTGVPGAVDRLSELASPATSMSNAVAAQFAPTLIVTSSADVLRDEGEAIGERLQKAGRDVAVLRAHGQLHDPCAVDMLRAGPTARMLMTLMTAALKERLG</sequence>
<dbReference type="InterPro" id="IPR050300">
    <property type="entry name" value="GDXG_lipolytic_enzyme"/>
</dbReference>
<dbReference type="PANTHER" id="PTHR48081:SF8">
    <property type="entry name" value="ALPHA_BETA HYDROLASE FOLD-3 DOMAIN-CONTAINING PROTEIN-RELATED"/>
    <property type="match status" value="1"/>
</dbReference>
<organism evidence="3 4">
    <name type="scientific">Apiospora arundinis</name>
    <dbReference type="NCBI Taxonomy" id="335852"/>
    <lineage>
        <taxon>Eukaryota</taxon>
        <taxon>Fungi</taxon>
        <taxon>Dikarya</taxon>
        <taxon>Ascomycota</taxon>
        <taxon>Pezizomycotina</taxon>
        <taxon>Sordariomycetes</taxon>
        <taxon>Xylariomycetidae</taxon>
        <taxon>Amphisphaeriales</taxon>
        <taxon>Apiosporaceae</taxon>
        <taxon>Apiospora</taxon>
    </lineage>
</organism>
<reference evidence="3 4" key="1">
    <citation type="journal article" date="2024" name="IMA Fungus">
        <title>Apiospora arundinis, a panoply of carbohydrate-active enzymes and secondary metabolites.</title>
        <authorList>
            <person name="Sorensen T."/>
            <person name="Petersen C."/>
            <person name="Muurmann A.T."/>
            <person name="Christiansen J.V."/>
            <person name="Brundto M.L."/>
            <person name="Overgaard C.K."/>
            <person name="Boysen A.T."/>
            <person name="Wollenberg R.D."/>
            <person name="Larsen T.O."/>
            <person name="Sorensen J.L."/>
            <person name="Nielsen K.L."/>
            <person name="Sondergaard T.E."/>
        </authorList>
    </citation>
    <scope>NUCLEOTIDE SEQUENCE [LARGE SCALE GENOMIC DNA]</scope>
    <source>
        <strain evidence="3 4">AAU 773</strain>
    </source>
</reference>
<keyword evidence="1" id="KW-0378">Hydrolase</keyword>
<proteinExistence type="predicted"/>
<comment type="caution">
    <text evidence="3">The sequence shown here is derived from an EMBL/GenBank/DDBJ whole genome shotgun (WGS) entry which is preliminary data.</text>
</comment>
<dbReference type="SUPFAM" id="SSF53474">
    <property type="entry name" value="alpha/beta-Hydrolases"/>
    <property type="match status" value="1"/>
</dbReference>
<dbReference type="Pfam" id="PF07859">
    <property type="entry name" value="Abhydrolase_3"/>
    <property type="match status" value="1"/>
</dbReference>
<dbReference type="InterPro" id="IPR013094">
    <property type="entry name" value="AB_hydrolase_3"/>
</dbReference>
<evidence type="ECO:0000259" key="2">
    <source>
        <dbReference type="Pfam" id="PF07859"/>
    </source>
</evidence>
<dbReference type="InterPro" id="IPR029058">
    <property type="entry name" value="AB_hydrolase_fold"/>
</dbReference>
<dbReference type="Proteomes" id="UP001390339">
    <property type="component" value="Unassembled WGS sequence"/>
</dbReference>
<evidence type="ECO:0000313" key="4">
    <source>
        <dbReference type="Proteomes" id="UP001390339"/>
    </source>
</evidence>
<gene>
    <name evidence="3" type="ORF">PGQ11_008399</name>
</gene>
<dbReference type="EMBL" id="JAPCWZ010000005">
    <property type="protein sequence ID" value="KAK8862164.1"/>
    <property type="molecule type" value="Genomic_DNA"/>
</dbReference>